<dbReference type="Proteomes" id="UP000326458">
    <property type="component" value="Unassembled WGS sequence"/>
</dbReference>
<sequence length="96" mass="10897">MHIVYNQNSQPQIQKTALPRSAIIAEISNKGLEKSAFQKNSFLILADSVFLKVHLSQLLSVPLLTVSLIIFYVKFLKHRGQLRMCHMDSKIVFLGT</sequence>
<organism evidence="2 3">
    <name type="scientific">Muntiacus muntjak</name>
    <name type="common">Barking deer</name>
    <name type="synonym">Indian muntjac</name>
    <dbReference type="NCBI Taxonomy" id="9888"/>
    <lineage>
        <taxon>Eukaryota</taxon>
        <taxon>Metazoa</taxon>
        <taxon>Chordata</taxon>
        <taxon>Craniata</taxon>
        <taxon>Vertebrata</taxon>
        <taxon>Euteleostomi</taxon>
        <taxon>Mammalia</taxon>
        <taxon>Eutheria</taxon>
        <taxon>Laurasiatheria</taxon>
        <taxon>Artiodactyla</taxon>
        <taxon>Ruminantia</taxon>
        <taxon>Pecora</taxon>
        <taxon>Cervidae</taxon>
        <taxon>Muntiacinae</taxon>
        <taxon>Muntiacus</taxon>
    </lineage>
</organism>
<protein>
    <submittedName>
        <fullName evidence="2">Uncharacterized protein</fullName>
    </submittedName>
</protein>
<dbReference type="EMBL" id="VCEA01000003">
    <property type="protein sequence ID" value="KAB0343662.1"/>
    <property type="molecule type" value="Genomic_DNA"/>
</dbReference>
<keyword evidence="1" id="KW-0812">Transmembrane</keyword>
<gene>
    <name evidence="2" type="ORF">FD754_020588</name>
</gene>
<proteinExistence type="predicted"/>
<evidence type="ECO:0000256" key="1">
    <source>
        <dbReference type="SAM" id="Phobius"/>
    </source>
</evidence>
<reference evidence="2 3" key="1">
    <citation type="submission" date="2019-06" db="EMBL/GenBank/DDBJ databases">
        <title>Discovery of a novel chromosome fission-fusion reversal in muntjac.</title>
        <authorList>
            <person name="Mudd A.B."/>
            <person name="Bredeson J.V."/>
            <person name="Baum R."/>
            <person name="Hockemeyer D."/>
            <person name="Rokhsar D.S."/>
        </authorList>
    </citation>
    <scope>NUCLEOTIDE SEQUENCE [LARGE SCALE GENOMIC DNA]</scope>
    <source>
        <strain evidence="2">UTSW_UCB_Mm</strain>
        <tissue evidence="2">Fibroblast cell line</tissue>
    </source>
</reference>
<evidence type="ECO:0000313" key="3">
    <source>
        <dbReference type="Proteomes" id="UP000326458"/>
    </source>
</evidence>
<keyword evidence="3" id="KW-1185">Reference proteome</keyword>
<name>A0A5N3V3A9_MUNMU</name>
<keyword evidence="1" id="KW-0472">Membrane</keyword>
<keyword evidence="1" id="KW-1133">Transmembrane helix</keyword>
<evidence type="ECO:0000313" key="2">
    <source>
        <dbReference type="EMBL" id="KAB0343662.1"/>
    </source>
</evidence>
<dbReference type="AlphaFoldDB" id="A0A5N3V3A9"/>
<accession>A0A5N3V3A9</accession>
<comment type="caution">
    <text evidence="2">The sequence shown here is derived from an EMBL/GenBank/DDBJ whole genome shotgun (WGS) entry which is preliminary data.</text>
</comment>
<feature type="transmembrane region" description="Helical" evidence="1">
    <location>
        <begin position="55"/>
        <end position="73"/>
    </location>
</feature>